<feature type="transmembrane region" description="Helical" evidence="1">
    <location>
        <begin position="49"/>
        <end position="71"/>
    </location>
</feature>
<dbReference type="InterPro" id="IPR025495">
    <property type="entry name" value="DUF4386"/>
</dbReference>
<keyword evidence="1" id="KW-0812">Transmembrane</keyword>
<feature type="transmembrane region" description="Helical" evidence="1">
    <location>
        <begin position="78"/>
        <end position="96"/>
    </location>
</feature>
<gene>
    <name evidence="2" type="ORF">G5C33_06525</name>
</gene>
<dbReference type="Pfam" id="PF14329">
    <property type="entry name" value="DUF4386"/>
    <property type="match status" value="1"/>
</dbReference>
<protein>
    <submittedName>
        <fullName evidence="2">DUF4386 domain-containing protein</fullName>
    </submittedName>
</protein>
<keyword evidence="1" id="KW-1133">Transmembrane helix</keyword>
<evidence type="ECO:0000256" key="1">
    <source>
        <dbReference type="SAM" id="Phobius"/>
    </source>
</evidence>
<dbReference type="AlphaFoldDB" id="A0A6G6Y3T9"/>
<name>A0A6G6Y3T9_9SPHN</name>
<reference evidence="2 3" key="1">
    <citation type="submission" date="2020-02" db="EMBL/GenBank/DDBJ databases">
        <authorList>
            <person name="Zheng R.K."/>
            <person name="Sun C.M."/>
        </authorList>
    </citation>
    <scope>NUCLEOTIDE SEQUENCE [LARGE SCALE GENOMIC DNA]</scope>
    <source>
        <strain evidence="3">zrk23</strain>
    </source>
</reference>
<dbReference type="EMBL" id="CP049109">
    <property type="protein sequence ID" value="QIG79477.1"/>
    <property type="molecule type" value="Genomic_DNA"/>
</dbReference>
<evidence type="ECO:0000313" key="2">
    <source>
        <dbReference type="EMBL" id="QIG79477.1"/>
    </source>
</evidence>
<dbReference type="KEGG" id="spzr:G5C33_06525"/>
<feature type="transmembrane region" description="Helical" evidence="1">
    <location>
        <begin position="153"/>
        <end position="176"/>
    </location>
</feature>
<evidence type="ECO:0000313" key="3">
    <source>
        <dbReference type="Proteomes" id="UP000501568"/>
    </source>
</evidence>
<feature type="transmembrane region" description="Helical" evidence="1">
    <location>
        <begin position="20"/>
        <end position="37"/>
    </location>
</feature>
<organism evidence="2 3">
    <name type="scientific">Stakelama tenebrarum</name>
    <dbReference type="NCBI Taxonomy" id="2711215"/>
    <lineage>
        <taxon>Bacteria</taxon>
        <taxon>Pseudomonadati</taxon>
        <taxon>Pseudomonadota</taxon>
        <taxon>Alphaproteobacteria</taxon>
        <taxon>Sphingomonadales</taxon>
        <taxon>Sphingomonadaceae</taxon>
        <taxon>Stakelama</taxon>
    </lineage>
</organism>
<feature type="transmembrane region" description="Helical" evidence="1">
    <location>
        <begin position="127"/>
        <end position="146"/>
    </location>
</feature>
<keyword evidence="3" id="KW-1185">Reference proteome</keyword>
<dbReference type="RefSeq" id="WP_165326478.1">
    <property type="nucleotide sequence ID" value="NZ_CP049109.1"/>
</dbReference>
<feature type="transmembrane region" description="Helical" evidence="1">
    <location>
        <begin position="188"/>
        <end position="207"/>
    </location>
</feature>
<accession>A0A6G6Y3T9</accession>
<sequence>MTASSQTSPGGLRFPARAAGLFYLLTIVAGVYGQMFARASDDALLLRTAILADMVMLSAYIVVTALLYMILREARPHLSAVAAGFSLIGIAVLAAGEIPLLLPTDLIASIAPADFAALALRFHGARFWVSLIFFGVYCMLIGWLYWRSRRVPLPVGALMMLGGAVHLVNHGGGIVFPEFSDAIPRPVAFLPLLGELVFGLWLTVFAVRLPEADDPA</sequence>
<proteinExistence type="predicted"/>
<keyword evidence="1" id="KW-0472">Membrane</keyword>
<dbReference type="Proteomes" id="UP000501568">
    <property type="component" value="Chromosome"/>
</dbReference>